<feature type="transmembrane region" description="Helical" evidence="1">
    <location>
        <begin position="598"/>
        <end position="618"/>
    </location>
</feature>
<dbReference type="InterPro" id="IPR006954">
    <property type="entry name" value="Mlt-10-like"/>
</dbReference>
<dbReference type="OrthoDB" id="5917548at2759"/>
<feature type="transmembrane region" description="Helical" evidence="1">
    <location>
        <begin position="656"/>
        <end position="678"/>
    </location>
</feature>
<name>A0A811K5D4_9BILA</name>
<dbReference type="Pfam" id="PF04870">
    <property type="entry name" value="Moulting_cycle"/>
    <property type="match status" value="1"/>
</dbReference>
<dbReference type="PANTHER" id="PTHR21523:SF37">
    <property type="entry name" value="MLT-TEN (MLT-10) RELATED"/>
    <property type="match status" value="1"/>
</dbReference>
<feature type="chain" id="PRO_5035681448" evidence="2">
    <location>
        <begin position="22"/>
        <end position="720"/>
    </location>
</feature>
<gene>
    <name evidence="3" type="ORF">BOKJ2_LOCUS3282</name>
</gene>
<proteinExistence type="predicted"/>
<accession>A0A811K5D4</accession>
<organism evidence="3 4">
    <name type="scientific">Bursaphelenchus okinawaensis</name>
    <dbReference type="NCBI Taxonomy" id="465554"/>
    <lineage>
        <taxon>Eukaryota</taxon>
        <taxon>Metazoa</taxon>
        <taxon>Ecdysozoa</taxon>
        <taxon>Nematoda</taxon>
        <taxon>Chromadorea</taxon>
        <taxon>Rhabditida</taxon>
        <taxon>Tylenchina</taxon>
        <taxon>Tylenchomorpha</taxon>
        <taxon>Aphelenchoidea</taxon>
        <taxon>Aphelenchoididae</taxon>
        <taxon>Bursaphelenchus</taxon>
    </lineage>
</organism>
<protein>
    <submittedName>
        <fullName evidence="3">Uncharacterized protein</fullName>
    </submittedName>
</protein>
<keyword evidence="2" id="KW-0732">Signal</keyword>
<keyword evidence="1" id="KW-0472">Membrane</keyword>
<comment type="caution">
    <text evidence="3">The sequence shown here is derived from an EMBL/GenBank/DDBJ whole genome shotgun (WGS) entry which is preliminary data.</text>
</comment>
<feature type="transmembrane region" description="Helical" evidence="1">
    <location>
        <begin position="624"/>
        <end position="644"/>
    </location>
</feature>
<dbReference type="Proteomes" id="UP000783686">
    <property type="component" value="Unassembled WGS sequence"/>
</dbReference>
<feature type="signal peptide" evidence="2">
    <location>
        <begin position="1"/>
        <end position="21"/>
    </location>
</feature>
<dbReference type="EMBL" id="CAJFDH010000002">
    <property type="protein sequence ID" value="CAD5210614.1"/>
    <property type="molecule type" value="Genomic_DNA"/>
</dbReference>
<dbReference type="EMBL" id="CAJFCW020000002">
    <property type="protein sequence ID" value="CAG9091713.1"/>
    <property type="molecule type" value="Genomic_DNA"/>
</dbReference>
<dbReference type="PANTHER" id="PTHR21523">
    <property type="match status" value="1"/>
</dbReference>
<evidence type="ECO:0000256" key="2">
    <source>
        <dbReference type="SAM" id="SignalP"/>
    </source>
</evidence>
<sequence length="720" mass="81768">MILNSHIHVLVLVLCILSTQGYQKQTEANLDFDIQKDPNEKYYKANVKDEEVVDMYQKWVDTGISSLMSAIANHKLKRQRRTVIQEYGQCSSKATNIPKHATCLTKLLNNKFKPTNVRRTRYQRLQKYKKEEKVWTGGFKTDQSNNAVLLPKKQHDTNHMVFRSKRNTRIKESSSYHINSNKEQLTPMGHIAKMLMESVKSIKGKDNLPQWQETVSKLRSNGAKRKKYKKLIEDDSEENMNQMQMHALKDKMIGNKPMSTDEDLEDALQDPQKLRKYVKDKKVSKTREDKILDVVKSGLKLMYSLAGENTTNFEDKNMKLVSPRFLGLVPEEKQDNEISLISPSLFSLHDQGEGIENLTSLPNLLKGFSKKDQQLWLDIIMEAAGVNDESEKLEQDVHDFEFNKTRSAMTNITNLVDEHGTPYYATKENVTQMGTSPEYVEMFEKLHQNYTKDQLREMNTTGYAILNKHQIELLYGPESPHSDPETYKRLMQMTEDQIHHHLHKDFEVISQHDRLEIDQQKFRQAQQAEHRRKKRQLLPGIVLSPVLNTPVVLSPLLASQPFILSPVVLTPLILSPSVFGAIILSPWLFVPVILSPRILGALVLSPFAFSPLILSPFALHPAVLSPGIFSPIVLSPFLLLPLILSPQVFTPIILSPLCLAPVILTPMVGSPLILSPFVLSPIIASPLGLSALVLSPYALSPVIWSPLIVFVAILSPSWLS</sequence>
<reference evidence="3" key="1">
    <citation type="submission" date="2020-09" db="EMBL/GenBank/DDBJ databases">
        <authorList>
            <person name="Kikuchi T."/>
        </authorList>
    </citation>
    <scope>NUCLEOTIDE SEQUENCE</scope>
    <source>
        <strain evidence="3">SH1</strain>
    </source>
</reference>
<feature type="transmembrane region" description="Helical" evidence="1">
    <location>
        <begin position="563"/>
        <end position="589"/>
    </location>
</feature>
<dbReference type="AlphaFoldDB" id="A0A811K5D4"/>
<keyword evidence="1" id="KW-0812">Transmembrane</keyword>
<keyword evidence="4" id="KW-1185">Reference proteome</keyword>
<evidence type="ECO:0000313" key="3">
    <source>
        <dbReference type="EMBL" id="CAD5210614.1"/>
    </source>
</evidence>
<evidence type="ECO:0000313" key="4">
    <source>
        <dbReference type="Proteomes" id="UP000614601"/>
    </source>
</evidence>
<keyword evidence="1" id="KW-1133">Transmembrane helix</keyword>
<dbReference type="Proteomes" id="UP000614601">
    <property type="component" value="Unassembled WGS sequence"/>
</dbReference>
<feature type="transmembrane region" description="Helical" evidence="1">
    <location>
        <begin position="698"/>
        <end position="719"/>
    </location>
</feature>
<evidence type="ECO:0000256" key="1">
    <source>
        <dbReference type="SAM" id="Phobius"/>
    </source>
</evidence>